<keyword evidence="1" id="KW-1133">Transmembrane helix</keyword>
<keyword evidence="3" id="KW-1185">Reference proteome</keyword>
<keyword evidence="1" id="KW-0472">Membrane</keyword>
<dbReference type="EMBL" id="BAAFST010000006">
    <property type="protein sequence ID" value="GAB1290725.1"/>
    <property type="molecule type" value="Genomic_DNA"/>
</dbReference>
<protein>
    <submittedName>
        <fullName evidence="2">DBH-like monooxygenase protein 2</fullName>
    </submittedName>
</protein>
<organism evidence="2 3">
    <name type="scientific">Apodemus speciosus</name>
    <name type="common">Large Japanese field mouse</name>
    <dbReference type="NCBI Taxonomy" id="105296"/>
    <lineage>
        <taxon>Eukaryota</taxon>
        <taxon>Metazoa</taxon>
        <taxon>Chordata</taxon>
        <taxon>Craniata</taxon>
        <taxon>Vertebrata</taxon>
        <taxon>Euteleostomi</taxon>
        <taxon>Mammalia</taxon>
        <taxon>Eutheria</taxon>
        <taxon>Euarchontoglires</taxon>
        <taxon>Glires</taxon>
        <taxon>Rodentia</taxon>
        <taxon>Myomorpha</taxon>
        <taxon>Muroidea</taxon>
        <taxon>Muridae</taxon>
        <taxon>Murinae</taxon>
        <taxon>Apodemus</taxon>
    </lineage>
</organism>
<proteinExistence type="predicted"/>
<comment type="caution">
    <text evidence="2">The sequence shown here is derived from an EMBL/GenBank/DDBJ whole genome shotgun (WGS) entry which is preliminary data.</text>
</comment>
<accession>A0ABQ0EUL5</accession>
<feature type="transmembrane region" description="Helical" evidence="1">
    <location>
        <begin position="12"/>
        <end position="33"/>
    </location>
</feature>
<evidence type="ECO:0000256" key="1">
    <source>
        <dbReference type="SAM" id="Phobius"/>
    </source>
</evidence>
<name>A0ABQ0EUL5_APOSI</name>
<keyword evidence="1" id="KW-0812">Transmembrane</keyword>
<evidence type="ECO:0000313" key="2">
    <source>
        <dbReference type="EMBL" id="GAB1290725.1"/>
    </source>
</evidence>
<reference evidence="2 3" key="1">
    <citation type="submission" date="2024-08" db="EMBL/GenBank/DDBJ databases">
        <title>The draft genome of Apodemus speciosus.</title>
        <authorList>
            <person name="Nabeshima K."/>
            <person name="Suzuki S."/>
            <person name="Onuma M."/>
        </authorList>
    </citation>
    <scope>NUCLEOTIDE SEQUENCE [LARGE SCALE GENOMIC DNA]</scope>
    <source>
        <strain evidence="2">IB14-021</strain>
    </source>
</reference>
<sequence>MALSGSNTATLRHLPMVAVLFLQGSLSWILALLQTGA</sequence>
<evidence type="ECO:0000313" key="3">
    <source>
        <dbReference type="Proteomes" id="UP001623349"/>
    </source>
</evidence>
<gene>
    <name evidence="2" type="ORF">APTSU1_000595500</name>
</gene>
<dbReference type="Proteomes" id="UP001623349">
    <property type="component" value="Unassembled WGS sequence"/>
</dbReference>